<dbReference type="SUPFAM" id="SSF54695">
    <property type="entry name" value="POZ domain"/>
    <property type="match status" value="1"/>
</dbReference>
<dbReference type="PANTHER" id="PTHR47369:SF2">
    <property type="entry name" value="BTB_POZ DOMAIN-CONTAINING PROTEIN 2"/>
    <property type="match status" value="1"/>
</dbReference>
<comment type="caution">
    <text evidence="2">The sequence shown here is derived from an EMBL/GenBank/DDBJ whole genome shotgun (WGS) entry which is preliminary data.</text>
</comment>
<dbReference type="Gene3D" id="3.30.710.10">
    <property type="entry name" value="Potassium Channel Kv1.1, Chain A"/>
    <property type="match status" value="1"/>
</dbReference>
<accession>A0AAN6JMK2</accession>
<evidence type="ECO:0000313" key="2">
    <source>
        <dbReference type="EMBL" id="KAK0538003.1"/>
    </source>
</evidence>
<keyword evidence="3" id="KW-1185">Reference proteome</keyword>
<dbReference type="AlphaFoldDB" id="A0AAN6JMK2"/>
<feature type="non-terminal residue" evidence="2">
    <location>
        <position position="473"/>
    </location>
</feature>
<dbReference type="InterPro" id="IPR011333">
    <property type="entry name" value="SKP1/BTB/POZ_sf"/>
</dbReference>
<evidence type="ECO:0008006" key="4">
    <source>
        <dbReference type="Google" id="ProtNLM"/>
    </source>
</evidence>
<organism evidence="2 3">
    <name type="scientific">Tilletia horrida</name>
    <dbReference type="NCBI Taxonomy" id="155126"/>
    <lineage>
        <taxon>Eukaryota</taxon>
        <taxon>Fungi</taxon>
        <taxon>Dikarya</taxon>
        <taxon>Basidiomycota</taxon>
        <taxon>Ustilaginomycotina</taxon>
        <taxon>Exobasidiomycetes</taxon>
        <taxon>Tilletiales</taxon>
        <taxon>Tilletiaceae</taxon>
        <taxon>Tilletia</taxon>
    </lineage>
</organism>
<dbReference type="EMBL" id="JAPDMQ010000051">
    <property type="protein sequence ID" value="KAK0538003.1"/>
    <property type="molecule type" value="Genomic_DNA"/>
</dbReference>
<proteinExistence type="predicted"/>
<evidence type="ECO:0000256" key="1">
    <source>
        <dbReference type="SAM" id="MobiDB-lite"/>
    </source>
</evidence>
<feature type="compositionally biased region" description="Polar residues" evidence="1">
    <location>
        <begin position="275"/>
        <end position="285"/>
    </location>
</feature>
<sequence length="473" mass="49377">MTHAHEQQLRAIGAHVLTAGFSESRWSDVTLLVNSVAGWHAQFHLHGIVLTRLPFFARRLPESRQLILELFIHDPTISQEALHICLAHIYGAAAPDQLASTTARALLSAASLLELDELADWALEQSKAHFTADEDVLSATRYVASAAATAAAASTASASSSAQAVQQQAGAHLLVNDHWALLQQHAGGAGVFGSAPAPHELGNGVSHAFRHPHQHPAPNDPSILAASPDISSASSPNTFDPTALAEPPRAHNGGPSGSWAHNNPPPGLHVHAHNGGSQNGNSTSHHYPLPFPATFPSRIATLQQALFSYLSSSLPAELGAFSKALPATSAASGSRTAGGADKLLDIYAQLDFDLFREIMQSSQLPVAGVQERFAFAKRCIAVRNKAHAAQLRAQQQQQQQSDAASGPSSAGAEPLAEEQVVLAFGGSIGGSGSSGTGMFFGGGGGGTGSSEGMVQIFRKPVRQRRYAKASAAL</sequence>
<evidence type="ECO:0000313" key="3">
    <source>
        <dbReference type="Proteomes" id="UP001176521"/>
    </source>
</evidence>
<protein>
    <recommendedName>
        <fullName evidence="4">BTB domain-containing protein</fullName>
    </recommendedName>
</protein>
<reference evidence="2" key="1">
    <citation type="journal article" date="2023" name="PhytoFront">
        <title>Draft Genome Resources of Seven Strains of Tilletia horrida, Causal Agent of Kernel Smut of Rice.</title>
        <authorList>
            <person name="Khanal S."/>
            <person name="Antony Babu S."/>
            <person name="Zhou X.G."/>
        </authorList>
    </citation>
    <scope>NUCLEOTIDE SEQUENCE</scope>
    <source>
        <strain evidence="2">TX3</strain>
    </source>
</reference>
<feature type="region of interest" description="Disordered" evidence="1">
    <location>
        <begin position="193"/>
        <end position="289"/>
    </location>
</feature>
<feature type="compositionally biased region" description="Low complexity" evidence="1">
    <location>
        <begin position="221"/>
        <end position="236"/>
    </location>
</feature>
<dbReference type="PANTHER" id="PTHR47369">
    <property type="entry name" value="BTB/POZ DOMAIN-CONTAINING PROTEIN"/>
    <property type="match status" value="1"/>
</dbReference>
<gene>
    <name evidence="2" type="ORF">OC842_001444</name>
</gene>
<dbReference type="Proteomes" id="UP001176521">
    <property type="component" value="Unassembled WGS sequence"/>
</dbReference>
<name>A0AAN6JMK2_9BASI</name>
<feature type="region of interest" description="Disordered" evidence="1">
    <location>
        <begin position="391"/>
        <end position="411"/>
    </location>
</feature>